<dbReference type="PROSITE" id="PS50181">
    <property type="entry name" value="FBOX"/>
    <property type="match status" value="1"/>
</dbReference>
<dbReference type="EMBL" id="JADGJH010001768">
    <property type="protein sequence ID" value="KAJ3110119.1"/>
    <property type="molecule type" value="Genomic_DNA"/>
</dbReference>
<dbReference type="PANTHER" id="PTHR48059">
    <property type="entry name" value="POLYGALACTURONASE INHIBITOR 1"/>
    <property type="match status" value="1"/>
</dbReference>
<dbReference type="InterPro" id="IPR001611">
    <property type="entry name" value="Leu-rich_rpt"/>
</dbReference>
<evidence type="ECO:0000256" key="3">
    <source>
        <dbReference type="ARBA" id="ARBA00022737"/>
    </source>
</evidence>
<evidence type="ECO:0000259" key="4">
    <source>
        <dbReference type="PROSITE" id="PS50181"/>
    </source>
</evidence>
<protein>
    <recommendedName>
        <fullName evidence="4">F-box domain-containing protein</fullName>
    </recommendedName>
</protein>
<organism evidence="5 6">
    <name type="scientific">Physocladia obscura</name>
    <dbReference type="NCBI Taxonomy" id="109957"/>
    <lineage>
        <taxon>Eukaryota</taxon>
        <taxon>Fungi</taxon>
        <taxon>Fungi incertae sedis</taxon>
        <taxon>Chytridiomycota</taxon>
        <taxon>Chytridiomycota incertae sedis</taxon>
        <taxon>Chytridiomycetes</taxon>
        <taxon>Chytridiales</taxon>
        <taxon>Chytriomycetaceae</taxon>
        <taxon>Physocladia</taxon>
    </lineage>
</organism>
<dbReference type="InterPro" id="IPR051848">
    <property type="entry name" value="PGIP"/>
</dbReference>
<dbReference type="SUPFAM" id="SSF52058">
    <property type="entry name" value="L domain-like"/>
    <property type="match status" value="1"/>
</dbReference>
<keyword evidence="6" id="KW-1185">Reference proteome</keyword>
<evidence type="ECO:0000256" key="1">
    <source>
        <dbReference type="ARBA" id="ARBA00004196"/>
    </source>
</evidence>
<dbReference type="InterPro" id="IPR036047">
    <property type="entry name" value="F-box-like_dom_sf"/>
</dbReference>
<feature type="domain" description="F-box" evidence="4">
    <location>
        <begin position="58"/>
        <end position="106"/>
    </location>
</feature>
<gene>
    <name evidence="5" type="ORF">HK100_003145</name>
</gene>
<dbReference type="Gene3D" id="3.80.10.10">
    <property type="entry name" value="Ribonuclease Inhibitor"/>
    <property type="match status" value="1"/>
</dbReference>
<dbReference type="SUPFAM" id="SSF81383">
    <property type="entry name" value="F-box domain"/>
    <property type="match status" value="1"/>
</dbReference>
<sequence>MNRVAPITLSEPHINSAKKILSKQSTSILEISRGKASFSRFIQNSTPKETPPLNEKAKTSISDLPFEVVVRILAWIPALKLVSLRRLSKSFSACILANFTQFVPRMQGLVTVSNEPSEWEETVFNISEPCQSAILNKVFESMAIVRWNMPGPYILNVEYMRTIRRKLSAIPKYFGSIYSLRVLHLNSCSLRGPIPSSLYLLSQLKVLGLGNNELKGEIDARVGNLIHLEELWLHHNDLTGIIPPEIGQCKLLKIFQVMGNNLTGQIPSEIGKCKYLLTFEVGMNDLSGTIPKEIFSCSELEYFGAAQNQFTGSIPHEILRCENLVTFEIYANKYHLSVPRDIKHLPFFKRNGSFENTVWWRNQFFVK</sequence>
<comment type="caution">
    <text evidence="5">The sequence shown here is derived from an EMBL/GenBank/DDBJ whole genome shotgun (WGS) entry which is preliminary data.</text>
</comment>
<keyword evidence="3" id="KW-0677">Repeat</keyword>
<dbReference type="AlphaFoldDB" id="A0AAD5T0C9"/>
<evidence type="ECO:0000313" key="6">
    <source>
        <dbReference type="Proteomes" id="UP001211907"/>
    </source>
</evidence>
<accession>A0AAD5T0C9</accession>
<dbReference type="Pfam" id="PF00560">
    <property type="entry name" value="LRR_1"/>
    <property type="match status" value="2"/>
</dbReference>
<dbReference type="InterPro" id="IPR001810">
    <property type="entry name" value="F-box_dom"/>
</dbReference>
<comment type="subcellular location">
    <subcellularLocation>
        <location evidence="1">Cell envelope</location>
    </subcellularLocation>
</comment>
<dbReference type="Pfam" id="PF00646">
    <property type="entry name" value="F-box"/>
    <property type="match status" value="1"/>
</dbReference>
<evidence type="ECO:0000256" key="2">
    <source>
        <dbReference type="ARBA" id="ARBA00022614"/>
    </source>
</evidence>
<reference evidence="5" key="1">
    <citation type="submission" date="2020-05" db="EMBL/GenBank/DDBJ databases">
        <title>Phylogenomic resolution of chytrid fungi.</title>
        <authorList>
            <person name="Stajich J.E."/>
            <person name="Amses K."/>
            <person name="Simmons R."/>
            <person name="Seto K."/>
            <person name="Myers J."/>
            <person name="Bonds A."/>
            <person name="Quandt C.A."/>
            <person name="Barry K."/>
            <person name="Liu P."/>
            <person name="Grigoriev I."/>
            <person name="Longcore J.E."/>
            <person name="James T.Y."/>
        </authorList>
    </citation>
    <scope>NUCLEOTIDE SEQUENCE</scope>
    <source>
        <strain evidence="5">JEL0513</strain>
    </source>
</reference>
<dbReference type="Proteomes" id="UP001211907">
    <property type="component" value="Unassembled WGS sequence"/>
</dbReference>
<dbReference type="PANTHER" id="PTHR48059:SF30">
    <property type="entry name" value="OS06G0587000 PROTEIN"/>
    <property type="match status" value="1"/>
</dbReference>
<keyword evidence="2" id="KW-0433">Leucine-rich repeat</keyword>
<dbReference type="FunFam" id="3.80.10.10:FF:000041">
    <property type="entry name" value="LRR receptor-like serine/threonine-protein kinase ERECTA"/>
    <property type="match status" value="1"/>
</dbReference>
<evidence type="ECO:0000313" key="5">
    <source>
        <dbReference type="EMBL" id="KAJ3110119.1"/>
    </source>
</evidence>
<name>A0AAD5T0C9_9FUNG</name>
<proteinExistence type="predicted"/>
<dbReference type="InterPro" id="IPR032675">
    <property type="entry name" value="LRR_dom_sf"/>
</dbReference>